<accession>A0AAD2PXT5</accession>
<dbReference type="InterPro" id="IPR012337">
    <property type="entry name" value="RNaseH-like_sf"/>
</dbReference>
<organism evidence="1 2">
    <name type="scientific">Cylindrotheca closterium</name>
    <dbReference type="NCBI Taxonomy" id="2856"/>
    <lineage>
        <taxon>Eukaryota</taxon>
        <taxon>Sar</taxon>
        <taxon>Stramenopiles</taxon>
        <taxon>Ochrophyta</taxon>
        <taxon>Bacillariophyta</taxon>
        <taxon>Bacillariophyceae</taxon>
        <taxon>Bacillariophycidae</taxon>
        <taxon>Bacillariales</taxon>
        <taxon>Bacillariaceae</taxon>
        <taxon>Cylindrotheca</taxon>
    </lineage>
</organism>
<evidence type="ECO:0000313" key="1">
    <source>
        <dbReference type="EMBL" id="CAJ1967929.1"/>
    </source>
</evidence>
<sequence>MTTSGSPKVPGTIAKTNPKSQVQCGACDGVGHTKRWAKCPFKLQNLTPTHDRNQRVQILPPPSLPDDANVVHFVHDIESTGLDKTNDEIIELSGTTLDKYGDEIPGTPFFESLIKPRRGVGSSVEIQMLKDAKDFNTVDKELMTWIKGKICNDPCKKVCLVAYNMTTHFC</sequence>
<protein>
    <submittedName>
        <fullName evidence="1">Uncharacterized protein</fullName>
    </submittedName>
</protein>
<name>A0AAD2PXT5_9STRA</name>
<gene>
    <name evidence="1" type="ORF">CYCCA115_LOCUS23004</name>
</gene>
<comment type="caution">
    <text evidence="1">The sequence shown here is derived from an EMBL/GenBank/DDBJ whole genome shotgun (WGS) entry which is preliminary data.</text>
</comment>
<dbReference type="Proteomes" id="UP001295423">
    <property type="component" value="Unassembled WGS sequence"/>
</dbReference>
<dbReference type="GO" id="GO:0003676">
    <property type="term" value="F:nucleic acid binding"/>
    <property type="evidence" value="ECO:0007669"/>
    <property type="project" value="InterPro"/>
</dbReference>
<dbReference type="SUPFAM" id="SSF53098">
    <property type="entry name" value="Ribonuclease H-like"/>
    <property type="match status" value="1"/>
</dbReference>
<reference evidence="1" key="1">
    <citation type="submission" date="2023-08" db="EMBL/GenBank/DDBJ databases">
        <authorList>
            <person name="Audoor S."/>
            <person name="Bilcke G."/>
        </authorList>
    </citation>
    <scope>NUCLEOTIDE SEQUENCE</scope>
</reference>
<dbReference type="AlphaFoldDB" id="A0AAD2PXT5"/>
<dbReference type="Gene3D" id="3.30.420.10">
    <property type="entry name" value="Ribonuclease H-like superfamily/Ribonuclease H"/>
    <property type="match status" value="1"/>
</dbReference>
<proteinExistence type="predicted"/>
<evidence type="ECO:0000313" key="2">
    <source>
        <dbReference type="Proteomes" id="UP001295423"/>
    </source>
</evidence>
<dbReference type="EMBL" id="CAKOGP040002354">
    <property type="protein sequence ID" value="CAJ1967929.1"/>
    <property type="molecule type" value="Genomic_DNA"/>
</dbReference>
<dbReference type="InterPro" id="IPR036397">
    <property type="entry name" value="RNaseH_sf"/>
</dbReference>
<keyword evidence="2" id="KW-1185">Reference proteome</keyword>